<dbReference type="Pfam" id="PF13384">
    <property type="entry name" value="HTH_23"/>
    <property type="match status" value="1"/>
</dbReference>
<dbReference type="PaxDb" id="6945-B7PX31"/>
<protein>
    <submittedName>
        <fullName evidence="4 5">Transposable element tc1 transposase, putative</fullName>
    </submittedName>
</protein>
<dbReference type="GO" id="GO:0006313">
    <property type="term" value="P:DNA transposition"/>
    <property type="evidence" value="ECO:0007669"/>
    <property type="project" value="InterPro"/>
</dbReference>
<evidence type="ECO:0000256" key="1">
    <source>
        <dbReference type="ARBA" id="ARBA00004123"/>
    </source>
</evidence>
<dbReference type="InterPro" id="IPR036397">
    <property type="entry name" value="RNaseH_sf"/>
</dbReference>
<dbReference type="GO" id="GO:0006355">
    <property type="term" value="P:regulation of DNA-templated transcription"/>
    <property type="evidence" value="ECO:0007669"/>
    <property type="project" value="InterPro"/>
</dbReference>
<dbReference type="PROSITE" id="PS51057">
    <property type="entry name" value="PAIRED_2"/>
    <property type="match status" value="1"/>
</dbReference>
<evidence type="ECO:0000259" key="3">
    <source>
        <dbReference type="PROSITE" id="PS51057"/>
    </source>
</evidence>
<evidence type="ECO:0000313" key="6">
    <source>
        <dbReference type="Proteomes" id="UP000001555"/>
    </source>
</evidence>
<dbReference type="PANTHER" id="PTHR23022">
    <property type="entry name" value="TRANSPOSABLE ELEMENT-RELATED"/>
    <property type="match status" value="1"/>
</dbReference>
<evidence type="ECO:0000313" key="4">
    <source>
        <dbReference type="EMBL" id="EEC11153.1"/>
    </source>
</evidence>
<feature type="domain" description="Paired" evidence="3">
    <location>
        <begin position="1"/>
        <end position="128"/>
    </location>
</feature>
<organism>
    <name type="scientific">Ixodes scapularis</name>
    <name type="common">Black-legged tick</name>
    <name type="synonym">Deer tick</name>
    <dbReference type="NCBI Taxonomy" id="6945"/>
    <lineage>
        <taxon>Eukaryota</taxon>
        <taxon>Metazoa</taxon>
        <taxon>Ecdysozoa</taxon>
        <taxon>Arthropoda</taxon>
        <taxon>Chelicerata</taxon>
        <taxon>Arachnida</taxon>
        <taxon>Acari</taxon>
        <taxon>Parasitiformes</taxon>
        <taxon>Ixodida</taxon>
        <taxon>Ixodoidea</taxon>
        <taxon>Ixodidae</taxon>
        <taxon>Ixodinae</taxon>
        <taxon>Ixodes</taxon>
    </lineage>
</organism>
<dbReference type="VEuPathDB" id="VectorBase:ISCW019372"/>
<dbReference type="PANTHER" id="PTHR23022:SF134">
    <property type="entry name" value="TRANSPOSABLE ELEMENT TC1 TRANSPOSASE"/>
    <property type="match status" value="1"/>
</dbReference>
<dbReference type="GO" id="GO:0015074">
    <property type="term" value="P:DNA integration"/>
    <property type="evidence" value="ECO:0007669"/>
    <property type="project" value="InterPro"/>
</dbReference>
<dbReference type="InterPro" id="IPR036388">
    <property type="entry name" value="WH-like_DNA-bd_sf"/>
</dbReference>
<comment type="subcellular location">
    <subcellularLocation>
        <location evidence="1">Nucleus</location>
    </subcellularLocation>
</comment>
<accession>B7PX31</accession>
<dbReference type="Pfam" id="PF13358">
    <property type="entry name" value="DDE_3"/>
    <property type="match status" value="1"/>
</dbReference>
<dbReference type="EMBL" id="ABJB010547420">
    <property type="status" value="NOT_ANNOTATED_CDS"/>
    <property type="molecule type" value="Genomic_DNA"/>
</dbReference>
<dbReference type="STRING" id="6945.B7PX31"/>
<proteinExistence type="predicted"/>
<dbReference type="HOGENOM" id="CLU_033666_0_6_1"/>
<dbReference type="AlphaFoldDB" id="B7PX31"/>
<reference evidence="5" key="2">
    <citation type="submission" date="2020-05" db="UniProtKB">
        <authorList>
            <consortium name="EnsemblMetazoa"/>
        </authorList>
    </citation>
    <scope>IDENTIFICATION</scope>
    <source>
        <strain evidence="5">wikel</strain>
    </source>
</reference>
<dbReference type="Gene3D" id="1.10.10.10">
    <property type="entry name" value="Winged helix-like DNA-binding domain superfamily/Winged helix DNA-binding domain"/>
    <property type="match status" value="1"/>
</dbReference>
<dbReference type="Pfam" id="PF01498">
    <property type="entry name" value="HTH_Tnp_Tc3_2"/>
    <property type="match status" value="1"/>
</dbReference>
<sequence length="337" mass="38305">MARVNRETRLQIVKLSQDGLSQKAIHGLMGHTLSTINRIVKRYREDGTVDDRRRGKSRPRTTTDDEDRLIIAAVVDEPFLTAVGIKRELGLAASEKTIRRRLKEAGLTCCNNNSKHSLTNRHREIRRCFATEYGEWTVDQWRGVVFTNESTVCCKWDKNRQAWKALHNWHDPLYNHQLAASGHTCLNLYAVVSYAGLGPLVRIEGSVTPDQCVDIIDAVVVPHLLDGPFQDGSFILQQDPSPTYTSETVTKHLEEQGILTMEWPPKSEDLNPMKGVWSVVKERICRKRLAEPSADLLWAMVKKEWDKLRQVPDLVAGFYLSMPEQLKNVVRLNGAAL</sequence>
<dbReference type="InterPro" id="IPR002492">
    <property type="entry name" value="Transposase_Tc1-like"/>
</dbReference>
<dbReference type="InterPro" id="IPR038717">
    <property type="entry name" value="Tc1-like_DDE_dom"/>
</dbReference>
<dbReference type="Gene3D" id="3.30.420.10">
    <property type="entry name" value="Ribonuclease H-like superfamily/Ribonuclease H"/>
    <property type="match status" value="1"/>
</dbReference>
<dbReference type="VEuPathDB" id="VectorBase:ISCI014546"/>
<dbReference type="InterPro" id="IPR052338">
    <property type="entry name" value="Transposase_5"/>
</dbReference>
<dbReference type="SUPFAM" id="SSF46689">
    <property type="entry name" value="Homeodomain-like"/>
    <property type="match status" value="1"/>
</dbReference>
<evidence type="ECO:0000256" key="2">
    <source>
        <dbReference type="ARBA" id="ARBA00022724"/>
    </source>
</evidence>
<dbReference type="GO" id="GO:0005634">
    <property type="term" value="C:nucleus"/>
    <property type="evidence" value="ECO:0007669"/>
    <property type="project" value="UniProtKB-SubCell"/>
</dbReference>
<evidence type="ECO:0000313" key="5">
    <source>
        <dbReference type="EnsemblMetazoa" id="ISCW019372-PA"/>
    </source>
</evidence>
<dbReference type="GO" id="GO:0003677">
    <property type="term" value="F:DNA binding"/>
    <property type="evidence" value="ECO:0007669"/>
    <property type="project" value="InterPro"/>
</dbReference>
<keyword evidence="6" id="KW-1185">Reference proteome</keyword>
<gene>
    <name evidence="4" type="ORF">IscW_ISCW019372</name>
</gene>
<dbReference type="EnsemblMetazoa" id="ISCW019372-RA">
    <property type="protein sequence ID" value="ISCW019372-PA"/>
    <property type="gene ID" value="ISCW019372"/>
</dbReference>
<dbReference type="InterPro" id="IPR001523">
    <property type="entry name" value="Paired_dom"/>
</dbReference>
<dbReference type="InParanoid" id="B7PX31"/>
<name>B7PX31_IXOSC</name>
<dbReference type="InterPro" id="IPR009057">
    <property type="entry name" value="Homeodomain-like_sf"/>
</dbReference>
<keyword evidence="2" id="KW-0563">Paired box</keyword>
<dbReference type="EMBL" id="ABJB010971337">
    <property type="status" value="NOT_ANNOTATED_CDS"/>
    <property type="molecule type" value="Genomic_DNA"/>
</dbReference>
<dbReference type="EMBL" id="DS811420">
    <property type="protein sequence ID" value="EEC11153.1"/>
    <property type="molecule type" value="Genomic_DNA"/>
</dbReference>
<reference evidence="4 6" key="1">
    <citation type="submission" date="2008-03" db="EMBL/GenBank/DDBJ databases">
        <title>Annotation of Ixodes scapularis.</title>
        <authorList>
            <consortium name="Ixodes scapularis Genome Project Consortium"/>
            <person name="Caler E."/>
            <person name="Hannick L.I."/>
            <person name="Bidwell S."/>
            <person name="Joardar V."/>
            <person name="Thiagarajan M."/>
            <person name="Amedeo P."/>
            <person name="Galinsky K.J."/>
            <person name="Schobel S."/>
            <person name="Inman J."/>
            <person name="Hostetler J."/>
            <person name="Miller J."/>
            <person name="Hammond M."/>
            <person name="Megy K."/>
            <person name="Lawson D."/>
            <person name="Kodira C."/>
            <person name="Sutton G."/>
            <person name="Meyer J."/>
            <person name="Hill C.A."/>
            <person name="Birren B."/>
            <person name="Nene V."/>
            <person name="Collins F."/>
            <person name="Alarcon-Chaidez F."/>
            <person name="Wikel S."/>
            <person name="Strausberg R."/>
        </authorList>
    </citation>
    <scope>NUCLEOTIDE SEQUENCE [LARGE SCALE GENOMIC DNA]</scope>
    <source>
        <strain evidence="6">Wikel</strain>
        <strain evidence="4">Wikel colony</strain>
    </source>
</reference>
<dbReference type="Proteomes" id="UP000001555">
    <property type="component" value="Unassembled WGS sequence"/>
</dbReference>